<dbReference type="PANTHER" id="PTHR37291:SF1">
    <property type="entry name" value="TYPE IV METHYL-DIRECTED RESTRICTION ENZYME ECOKMCRB SUBUNIT"/>
    <property type="match status" value="1"/>
</dbReference>
<feature type="domain" description="AAA+ ATPase" evidence="1">
    <location>
        <begin position="223"/>
        <end position="627"/>
    </location>
</feature>
<reference evidence="3 4" key="1">
    <citation type="submission" date="2018-05" db="EMBL/GenBank/DDBJ databases">
        <title>Genomic Encyclopedia of Archaeal and Bacterial Type Strains, Phase II (KMG-II): from individual species to whole genera.</title>
        <authorList>
            <person name="Goeker M."/>
        </authorList>
    </citation>
    <scope>NUCLEOTIDE SEQUENCE [LARGE SCALE GENOMIC DNA]</scope>
    <source>
        <strain evidence="3 4">DSM 23514</strain>
    </source>
</reference>
<dbReference type="SMART" id="SM00382">
    <property type="entry name" value="AAA"/>
    <property type="match status" value="1"/>
</dbReference>
<comment type="caution">
    <text evidence="3">The sequence shown here is derived from an EMBL/GenBank/DDBJ whole genome shotgun (WGS) entry which is preliminary data.</text>
</comment>
<proteinExistence type="predicted"/>
<keyword evidence="5" id="KW-1185">Reference proteome</keyword>
<evidence type="ECO:0000313" key="4">
    <source>
        <dbReference type="Proteomes" id="UP000245667"/>
    </source>
</evidence>
<dbReference type="Pfam" id="PF07728">
    <property type="entry name" value="AAA_5"/>
    <property type="match status" value="1"/>
</dbReference>
<dbReference type="RefSeq" id="WP_109651605.1">
    <property type="nucleotide sequence ID" value="NZ_JACWLN010000005.1"/>
</dbReference>
<dbReference type="Proteomes" id="UP000651837">
    <property type="component" value="Unassembled WGS sequence"/>
</dbReference>
<evidence type="ECO:0000259" key="1">
    <source>
        <dbReference type="SMART" id="SM00382"/>
    </source>
</evidence>
<evidence type="ECO:0000313" key="5">
    <source>
        <dbReference type="Proteomes" id="UP000651837"/>
    </source>
</evidence>
<dbReference type="InterPro" id="IPR052934">
    <property type="entry name" value="Methyl-DNA_Rec/Restrict_Enz"/>
</dbReference>
<protein>
    <submittedName>
        <fullName evidence="2">AAA family ATPase</fullName>
    </submittedName>
    <submittedName>
        <fullName evidence="3">ATPase family protein associated with various cellular activities (AAA)</fullName>
    </submittedName>
</protein>
<reference evidence="2 5" key="2">
    <citation type="submission" date="2020-07" db="EMBL/GenBank/DDBJ databases">
        <title>The draft genome sequence of Maribacter polysiphoniae KCTC 22021.</title>
        <authorList>
            <person name="Mu L."/>
        </authorList>
    </citation>
    <scope>NUCLEOTIDE SEQUENCE [LARGE SCALE GENOMIC DNA]</scope>
    <source>
        <strain evidence="2 5">KCTC 22021</strain>
    </source>
</reference>
<dbReference type="InterPro" id="IPR003959">
    <property type="entry name" value="ATPase_AAA_core"/>
</dbReference>
<dbReference type="GO" id="GO:0016887">
    <property type="term" value="F:ATP hydrolysis activity"/>
    <property type="evidence" value="ECO:0007669"/>
    <property type="project" value="InterPro"/>
</dbReference>
<dbReference type="InterPro" id="IPR027417">
    <property type="entry name" value="P-loop_NTPase"/>
</dbReference>
<accession>A0A316E293</accession>
<dbReference type="GO" id="GO:0005524">
    <property type="term" value="F:ATP binding"/>
    <property type="evidence" value="ECO:0007669"/>
    <property type="project" value="InterPro"/>
</dbReference>
<dbReference type="PANTHER" id="PTHR37291">
    <property type="entry name" value="5-METHYLCYTOSINE-SPECIFIC RESTRICTION ENZYME B"/>
    <property type="match status" value="1"/>
</dbReference>
<dbReference type="Gene3D" id="3.40.50.300">
    <property type="entry name" value="P-loop containing nucleotide triphosphate hydrolases"/>
    <property type="match status" value="2"/>
</dbReference>
<dbReference type="Pfam" id="PF00004">
    <property type="entry name" value="AAA"/>
    <property type="match status" value="1"/>
</dbReference>
<dbReference type="SUPFAM" id="SSF52540">
    <property type="entry name" value="P-loop containing nucleoside triphosphate hydrolases"/>
    <property type="match status" value="1"/>
</dbReference>
<dbReference type="EMBL" id="JACWLN010000005">
    <property type="protein sequence ID" value="MBD1261511.1"/>
    <property type="molecule type" value="Genomic_DNA"/>
</dbReference>
<evidence type="ECO:0000313" key="2">
    <source>
        <dbReference type="EMBL" id="MBD1261511.1"/>
    </source>
</evidence>
<organism evidence="3 4">
    <name type="scientific">Maribacter polysiphoniae</name>
    <dbReference type="NCBI Taxonomy" id="429344"/>
    <lineage>
        <taxon>Bacteria</taxon>
        <taxon>Pseudomonadati</taxon>
        <taxon>Bacteroidota</taxon>
        <taxon>Flavobacteriia</taxon>
        <taxon>Flavobacteriales</taxon>
        <taxon>Flavobacteriaceae</taxon>
        <taxon>Maribacter</taxon>
    </lineage>
</organism>
<name>A0A316E293_9FLAO</name>
<dbReference type="AlphaFoldDB" id="A0A316E293"/>
<dbReference type="InterPro" id="IPR003593">
    <property type="entry name" value="AAA+_ATPase"/>
</dbReference>
<dbReference type="Proteomes" id="UP000245667">
    <property type="component" value="Unassembled WGS sequence"/>
</dbReference>
<dbReference type="EMBL" id="QGGQ01000006">
    <property type="protein sequence ID" value="PWK22843.1"/>
    <property type="molecule type" value="Genomic_DNA"/>
</dbReference>
<gene>
    <name evidence="2" type="ORF">HZY62_12980</name>
    <name evidence="3" type="ORF">LX92_02781</name>
</gene>
<dbReference type="OrthoDB" id="9781481at2"/>
<dbReference type="InterPro" id="IPR011704">
    <property type="entry name" value="ATPase_dyneun-rel_AAA"/>
</dbReference>
<evidence type="ECO:0000313" key="3">
    <source>
        <dbReference type="EMBL" id="PWK22843.1"/>
    </source>
</evidence>
<sequence>MKLIELIKKIEVWSEWVNAYKEYVPKFIVEASTKENWEDWDSEVFFEFFEKSNNQCVSSLKQGYFTKEEQSKIKNNWAELGPLLKIIADNQDNPQWETYEQVKSVIRRFTAQDRRAATYRVIAGLQPNNLSTIVKDDSLKELFYYIHNNIEEELPEYQNNWFKDSHSINSFYKEHNPSINFMDLISYPWQTFEYFKNPNSISENSTTNDSSSIMKQYIDLLHHKKQIILQGPPGTGKTRLAQLIAEEITKDNSHIKDETKSDPFLSDSYIREQIKNVKQIPSSSGRKSYGISNVQSDRCTVTLDSGSTYDIPYAGIKRAYNEKLWLGGQKNGFDSYDAAIAKYLFENKNIEQPIVAKKKIVDYYKIIQFHPSYTYEDFVRGITVENNEAGKIEYKTENRILADYASKALKNYNDFYKDETTFSNEVFLEEYFSLFVDKINEEIENNEGFYRLTKSVGLINTDEDAFRYKSPAAGWNQRGDRMLFKDIKQAFLDGNIERQDLKRNENLSGLAKQHASYFVRVLNLFQQFINDENLTFNDHEIQKDPLNNYVLIIDEINRANLSSVLGELIYALEYRGKAVDSMYGIKGDRQITLPPNLFIIGTMNTADRSVGQIDYAIRRRFAFVDILPEILIEADLNANRKEEEPRLFFKEDIFLKVKNLFIDENGKNSEYLSDEFEAKDVQLGHSYFIYTENNFNYNLDYEIKPILREYVTDGLLKISALPIIENL</sequence>